<evidence type="ECO:0000256" key="3">
    <source>
        <dbReference type="RuleBase" id="RU000363"/>
    </source>
</evidence>
<dbReference type="RefSeq" id="WP_341726289.1">
    <property type="nucleotide sequence ID" value="NZ_JBBWWT010000005.1"/>
</dbReference>
<comment type="similarity">
    <text evidence="1 3">Belongs to the short-chain dehydrogenases/reductases (SDR) family.</text>
</comment>
<dbReference type="PRINTS" id="PR00081">
    <property type="entry name" value="GDHRDH"/>
</dbReference>
<comment type="caution">
    <text evidence="4">The sequence shown here is derived from an EMBL/GenBank/DDBJ whole genome shotgun (WGS) entry which is preliminary data.</text>
</comment>
<evidence type="ECO:0000256" key="1">
    <source>
        <dbReference type="ARBA" id="ARBA00006484"/>
    </source>
</evidence>
<dbReference type="SUPFAM" id="SSF51735">
    <property type="entry name" value="NAD(P)-binding Rossmann-fold domains"/>
    <property type="match status" value="1"/>
</dbReference>
<gene>
    <name evidence="4" type="ORF">AAD027_12170</name>
</gene>
<dbReference type="Proteomes" id="UP001459204">
    <property type="component" value="Unassembled WGS sequence"/>
</dbReference>
<dbReference type="PANTHER" id="PTHR44169">
    <property type="entry name" value="NADPH-DEPENDENT 1-ACYLDIHYDROXYACETONE PHOSPHATE REDUCTASE"/>
    <property type="match status" value="1"/>
</dbReference>
<organism evidence="4 5">
    <name type="scientific">Pseudoxanthomonas putridarboris</name>
    <dbReference type="NCBI Taxonomy" id="752605"/>
    <lineage>
        <taxon>Bacteria</taxon>
        <taxon>Pseudomonadati</taxon>
        <taxon>Pseudomonadota</taxon>
        <taxon>Gammaproteobacteria</taxon>
        <taxon>Lysobacterales</taxon>
        <taxon>Lysobacteraceae</taxon>
        <taxon>Pseudoxanthomonas</taxon>
    </lineage>
</organism>
<evidence type="ECO:0000313" key="5">
    <source>
        <dbReference type="Proteomes" id="UP001459204"/>
    </source>
</evidence>
<evidence type="ECO:0000256" key="2">
    <source>
        <dbReference type="ARBA" id="ARBA00023002"/>
    </source>
</evidence>
<reference evidence="4 5" key="1">
    <citation type="submission" date="2024-04" db="EMBL/GenBank/DDBJ databases">
        <title>Draft genome sequence of Pseudoxanthomonas putridarboris WD12.</title>
        <authorList>
            <person name="Oh J."/>
        </authorList>
    </citation>
    <scope>NUCLEOTIDE SEQUENCE [LARGE SCALE GENOMIC DNA]</scope>
    <source>
        <strain evidence="4 5">WD12</strain>
    </source>
</reference>
<dbReference type="InterPro" id="IPR002347">
    <property type="entry name" value="SDR_fam"/>
</dbReference>
<keyword evidence="2" id="KW-0560">Oxidoreductase</keyword>
<sequence>MKPNGNKILITGGASGIGLRLAQEFQKIGNQVIIAGRRQSLIDEVIAANPGITGYVLDIDDPQSIADFAAKVTTEHSDLNVLLNNAGIMKFEPQGDDPIDLAIAEATVSTNLLGPIRLIAALLPHLRRQSQSAIVNVSSGLAFVPLAVTPTYNATKAAIHLYTVSLRRLLRDTTVEVLELIPPSVQTGLFPGHAEDPNAMPLEDFIAETMAEFKRQPTPHEIKVKRVGFQRDAEAEGRFEQAFDIINGGH</sequence>
<protein>
    <submittedName>
        <fullName evidence="4">SDR family oxidoreductase</fullName>
    </submittedName>
</protein>
<dbReference type="PANTHER" id="PTHR44169:SF6">
    <property type="entry name" value="NADPH-DEPENDENT 1-ACYLDIHYDROXYACETONE PHOSPHATE REDUCTASE"/>
    <property type="match status" value="1"/>
</dbReference>
<keyword evidence="5" id="KW-1185">Reference proteome</keyword>
<dbReference type="InterPro" id="IPR020904">
    <property type="entry name" value="Sc_DH/Rdtase_CS"/>
</dbReference>
<dbReference type="PROSITE" id="PS00061">
    <property type="entry name" value="ADH_SHORT"/>
    <property type="match status" value="1"/>
</dbReference>
<dbReference type="Pfam" id="PF00106">
    <property type="entry name" value="adh_short"/>
    <property type="match status" value="1"/>
</dbReference>
<evidence type="ECO:0000313" key="4">
    <source>
        <dbReference type="EMBL" id="MEL1265116.1"/>
    </source>
</evidence>
<accession>A0ABU9J2I4</accession>
<dbReference type="InterPro" id="IPR036291">
    <property type="entry name" value="NAD(P)-bd_dom_sf"/>
</dbReference>
<dbReference type="EMBL" id="JBBWWT010000005">
    <property type="protein sequence ID" value="MEL1265116.1"/>
    <property type="molecule type" value="Genomic_DNA"/>
</dbReference>
<name>A0ABU9J2I4_9GAMM</name>
<dbReference type="PRINTS" id="PR00080">
    <property type="entry name" value="SDRFAMILY"/>
</dbReference>
<proteinExistence type="inferred from homology"/>
<dbReference type="Gene3D" id="3.40.50.720">
    <property type="entry name" value="NAD(P)-binding Rossmann-like Domain"/>
    <property type="match status" value="1"/>
</dbReference>